<comment type="caution">
    <text evidence="2">The sequence shown here is derived from an EMBL/GenBank/DDBJ whole genome shotgun (WGS) entry which is preliminary data.</text>
</comment>
<keyword evidence="1" id="KW-0812">Transmembrane</keyword>
<evidence type="ECO:0000313" key="3">
    <source>
        <dbReference type="Proteomes" id="UP000179935"/>
    </source>
</evidence>
<dbReference type="STRING" id="1428652.BIV24_27875"/>
<dbReference type="Proteomes" id="UP000179935">
    <property type="component" value="Unassembled WGS sequence"/>
</dbReference>
<dbReference type="AlphaFoldDB" id="A0A1S2NW77"/>
<dbReference type="EMBL" id="MLYP01000085">
    <property type="protein sequence ID" value="OIJ85641.1"/>
    <property type="molecule type" value="Genomic_DNA"/>
</dbReference>
<reference evidence="2 3" key="1">
    <citation type="submission" date="2016-10" db="EMBL/GenBank/DDBJ databases">
        <title>Genome sequence of Streptomyces sp. MUSC 93.</title>
        <authorList>
            <person name="Lee L.-H."/>
            <person name="Ser H.-L."/>
            <person name="Law J.W.-F."/>
        </authorList>
    </citation>
    <scope>NUCLEOTIDE SEQUENCE [LARGE SCALE GENOMIC DNA]</scope>
    <source>
        <strain evidence="2 3">MUSC 93</strain>
    </source>
</reference>
<name>A0A1S2NW77_9ACTN</name>
<keyword evidence="1" id="KW-1133">Transmembrane helix</keyword>
<feature type="transmembrane region" description="Helical" evidence="1">
    <location>
        <begin position="42"/>
        <end position="63"/>
    </location>
</feature>
<protein>
    <submittedName>
        <fullName evidence="2">Uncharacterized protein</fullName>
    </submittedName>
</protein>
<keyword evidence="3" id="KW-1185">Reference proteome</keyword>
<proteinExistence type="predicted"/>
<accession>A0A1S2NW77</accession>
<keyword evidence="1" id="KW-0472">Membrane</keyword>
<sequence length="84" mass="9566">MDDPEARLRDTLDSLASTVVPSPDAYARARTEWQRRDRRRRLVMLALAVLIVAVADVVGLWALHSLAEPDRTPRHERIDVIVQP</sequence>
<organism evidence="2 3">
    <name type="scientific">Streptomyces colonosanans</name>
    <dbReference type="NCBI Taxonomy" id="1428652"/>
    <lineage>
        <taxon>Bacteria</taxon>
        <taxon>Bacillati</taxon>
        <taxon>Actinomycetota</taxon>
        <taxon>Actinomycetes</taxon>
        <taxon>Kitasatosporales</taxon>
        <taxon>Streptomycetaceae</taxon>
        <taxon>Streptomyces</taxon>
    </lineage>
</organism>
<evidence type="ECO:0000256" key="1">
    <source>
        <dbReference type="SAM" id="Phobius"/>
    </source>
</evidence>
<evidence type="ECO:0000313" key="2">
    <source>
        <dbReference type="EMBL" id="OIJ85641.1"/>
    </source>
</evidence>
<gene>
    <name evidence="2" type="ORF">BIV24_27875</name>
</gene>